<evidence type="ECO:0000313" key="1">
    <source>
        <dbReference type="EMBL" id="MFD1224331.1"/>
    </source>
</evidence>
<keyword evidence="1" id="KW-0966">Cell projection</keyword>
<gene>
    <name evidence="1" type="ORF">ACFQ4B_29920</name>
</gene>
<protein>
    <submittedName>
        <fullName evidence="1">Flagellar protein</fullName>
    </submittedName>
</protein>
<organism evidence="1 2">
    <name type="scientific">Paenibacillus vulneris</name>
    <dbReference type="NCBI Taxonomy" id="1133364"/>
    <lineage>
        <taxon>Bacteria</taxon>
        <taxon>Bacillati</taxon>
        <taxon>Bacillota</taxon>
        <taxon>Bacilli</taxon>
        <taxon>Bacillales</taxon>
        <taxon>Paenibacillaceae</taxon>
        <taxon>Paenibacillus</taxon>
    </lineage>
</organism>
<keyword evidence="1" id="KW-0969">Cilium</keyword>
<proteinExistence type="predicted"/>
<reference evidence="2" key="1">
    <citation type="journal article" date="2019" name="Int. J. Syst. Evol. Microbiol.">
        <title>The Global Catalogue of Microorganisms (GCM) 10K type strain sequencing project: providing services to taxonomists for standard genome sequencing and annotation.</title>
        <authorList>
            <consortium name="The Broad Institute Genomics Platform"/>
            <consortium name="The Broad Institute Genome Sequencing Center for Infectious Disease"/>
            <person name="Wu L."/>
            <person name="Ma J."/>
        </authorList>
    </citation>
    <scope>NUCLEOTIDE SEQUENCE [LARGE SCALE GENOMIC DNA]</scope>
    <source>
        <strain evidence="2">CCUG 53270</strain>
    </source>
</reference>
<evidence type="ECO:0000313" key="2">
    <source>
        <dbReference type="Proteomes" id="UP001597180"/>
    </source>
</evidence>
<dbReference type="Proteomes" id="UP001597180">
    <property type="component" value="Unassembled WGS sequence"/>
</dbReference>
<keyword evidence="1" id="KW-0282">Flagellum</keyword>
<comment type="caution">
    <text evidence="1">The sequence shown here is derived from an EMBL/GenBank/DDBJ whole genome shotgun (WGS) entry which is preliminary data.</text>
</comment>
<dbReference type="RefSeq" id="WP_345593139.1">
    <property type="nucleotide sequence ID" value="NZ_BAABJG010000041.1"/>
</dbReference>
<sequence length="137" mass="15880">MSILAVANCPGCGRVFQRNLRNMCMDCIKSIDDEFEACYRFMLYNRRATTEQLRQATGVSQQRITQWMKDHRLSVADFPNLTYSCNSCGAPIRQHHLCLPCSSRLTRDIREFHAQEAKKIDPGIGFYSRDRVRARSK</sequence>
<name>A0ABW3UVC8_9BACL</name>
<accession>A0ABW3UVC8</accession>
<keyword evidence="2" id="KW-1185">Reference proteome</keyword>
<dbReference type="EMBL" id="JBHTLU010000044">
    <property type="protein sequence ID" value="MFD1224331.1"/>
    <property type="molecule type" value="Genomic_DNA"/>
</dbReference>